<dbReference type="PROSITE" id="PS50994">
    <property type="entry name" value="INTEGRASE"/>
    <property type="match status" value="1"/>
</dbReference>
<dbReference type="InterPro" id="IPR056924">
    <property type="entry name" value="SH3_Tf2-1"/>
</dbReference>
<dbReference type="GO" id="GO:0015074">
    <property type="term" value="P:DNA integration"/>
    <property type="evidence" value="ECO:0007669"/>
    <property type="project" value="InterPro"/>
</dbReference>
<sequence>MDDGLGRGKRIKKTPATLGDAFALGQITEACLEDQAALVTGVLTKPATSVGTQRQPTGPSKLLAIKWISLAERQERLNKGMCFSCENRWERGHKCSSKFLLLITDEEDDSGAMTLEVGDDAVESGDILILNSLIGHGSLRVQGIYCSGETLLCESVCSNSTVHMQGVTIKVDLYVLRMQGLDVISLHQMQALLDQDGIYRVYEVHSFTKEIVAAEIQAERVTLEHPELTPLLKRFDSYSRSYYFKSRSGDGSLEDEIPAGLAEAYKLASVGEREASASDSLKQQLATTPILRLPNFDQMFVVKDDASDNAELFLEIVIKHHGIPKTIVSDRDPIFVSKVWTQLFQLSGMQLNQSTTYHPQSDGQTKVVNWGLEQYLRAMVSDRPQQWRFCGPYTKVERIGKVSYRLALPSTSKSHPVFHVSILKLFLVNGGSAATNLPEELQEGHPLEKPMAIHDLRMVLRNGS</sequence>
<dbReference type="PANTHER" id="PTHR37984:SF5">
    <property type="entry name" value="PROTEIN NYNRIN-LIKE"/>
    <property type="match status" value="1"/>
</dbReference>
<evidence type="ECO:0000313" key="2">
    <source>
        <dbReference type="EMBL" id="GEU39621.1"/>
    </source>
</evidence>
<dbReference type="Gene3D" id="3.30.420.10">
    <property type="entry name" value="Ribonuclease H-like superfamily/Ribonuclease H"/>
    <property type="match status" value="1"/>
</dbReference>
<dbReference type="PANTHER" id="PTHR37984">
    <property type="entry name" value="PROTEIN CBG26694"/>
    <property type="match status" value="1"/>
</dbReference>
<dbReference type="InterPro" id="IPR001584">
    <property type="entry name" value="Integrase_cat-core"/>
</dbReference>
<dbReference type="EMBL" id="BKCJ010001198">
    <property type="protein sequence ID" value="GEU39621.1"/>
    <property type="molecule type" value="Genomic_DNA"/>
</dbReference>
<comment type="caution">
    <text evidence="2">The sequence shown here is derived from an EMBL/GenBank/DDBJ whole genome shotgun (WGS) entry which is preliminary data.</text>
</comment>
<proteinExistence type="predicted"/>
<feature type="domain" description="Integrase catalytic" evidence="1">
    <location>
        <begin position="254"/>
        <end position="446"/>
    </location>
</feature>
<organism evidence="2">
    <name type="scientific">Tanacetum cinerariifolium</name>
    <name type="common">Dalmatian daisy</name>
    <name type="synonym">Chrysanthemum cinerariifolium</name>
    <dbReference type="NCBI Taxonomy" id="118510"/>
    <lineage>
        <taxon>Eukaryota</taxon>
        <taxon>Viridiplantae</taxon>
        <taxon>Streptophyta</taxon>
        <taxon>Embryophyta</taxon>
        <taxon>Tracheophyta</taxon>
        <taxon>Spermatophyta</taxon>
        <taxon>Magnoliopsida</taxon>
        <taxon>eudicotyledons</taxon>
        <taxon>Gunneridae</taxon>
        <taxon>Pentapetalae</taxon>
        <taxon>asterids</taxon>
        <taxon>campanulids</taxon>
        <taxon>Asterales</taxon>
        <taxon>Asteraceae</taxon>
        <taxon>Asteroideae</taxon>
        <taxon>Anthemideae</taxon>
        <taxon>Anthemidinae</taxon>
        <taxon>Tanacetum</taxon>
    </lineage>
</organism>
<dbReference type="Pfam" id="PF24626">
    <property type="entry name" value="SH3_Tf2-1"/>
    <property type="match status" value="1"/>
</dbReference>
<name>A0A6L2JRB6_TANCI</name>
<accession>A0A6L2JRB6</accession>
<dbReference type="AlphaFoldDB" id="A0A6L2JRB6"/>
<dbReference type="InterPro" id="IPR050951">
    <property type="entry name" value="Retrovirus_Pol_polyprotein"/>
</dbReference>
<evidence type="ECO:0000259" key="1">
    <source>
        <dbReference type="PROSITE" id="PS50994"/>
    </source>
</evidence>
<reference evidence="2" key="1">
    <citation type="journal article" date="2019" name="Sci. Rep.">
        <title>Draft genome of Tanacetum cinerariifolium, the natural source of mosquito coil.</title>
        <authorList>
            <person name="Yamashiro T."/>
            <person name="Shiraishi A."/>
            <person name="Satake H."/>
            <person name="Nakayama K."/>
        </authorList>
    </citation>
    <scope>NUCLEOTIDE SEQUENCE</scope>
</reference>
<dbReference type="InterPro" id="IPR036397">
    <property type="entry name" value="RNaseH_sf"/>
</dbReference>
<protein>
    <submittedName>
        <fullName evidence="2">Ty3/gypsy retrotransposon protein</fullName>
    </submittedName>
</protein>
<gene>
    <name evidence="2" type="ORF">Tci_011599</name>
</gene>
<dbReference type="SUPFAM" id="SSF53098">
    <property type="entry name" value="Ribonuclease H-like"/>
    <property type="match status" value="1"/>
</dbReference>
<dbReference type="GO" id="GO:0003676">
    <property type="term" value="F:nucleic acid binding"/>
    <property type="evidence" value="ECO:0007669"/>
    <property type="project" value="InterPro"/>
</dbReference>
<dbReference type="InterPro" id="IPR012337">
    <property type="entry name" value="RNaseH-like_sf"/>
</dbReference>